<feature type="region of interest" description="Disordered" evidence="1">
    <location>
        <begin position="1"/>
        <end position="30"/>
    </location>
</feature>
<proteinExistence type="predicted"/>
<dbReference type="KEGG" id="dci:113469083"/>
<sequence length="525" mass="60949">MNRYYEAYPRRSGLLTLPPPPLDTPSKPSSTILMPSPASVTNGVENSATWNSYNSEPIQRNNLLERIKPERERTRLTKNISKLQWKQQLQQQSLQQQYNNFDMNNMFGSMTINDVSPRFALKRILLLYENLQYREVGTHQTREGKDTAHQEHLEAAVEAAAAAAKPPTTVQQLRHEQHVRVNDYQRRLSTVCPQENPPPVREPAIPGGGQLHQPSVERIKPERERTRLTKNISKLQWKQQLQQQSLQQQYNNFDMNNMFGSMTINDVSPRFALKRILLLYENLQYREVANFINRLSHNTFKIIINQLPIDLFIDQIPNSLNILEALYGKIFLSSHFNGIKLLKPENVLLQIVRIFVNTSNNINIETYIGSIRKLIKVIVLSEPKLRKTLQLRKRILDKSVEGLGQHGLVGTSDETLTNLHDKTSLIDVERLIKNKMLLNVIEPVLENKSMAILLTILQRRVEYDKDERLIKNKTLLNVIEPVLENKSMAILLTILQRRVEYDKDVLFQFTQLRKQLNVDEEYTVE</sequence>
<dbReference type="AlphaFoldDB" id="A0A3Q0J1I1"/>
<dbReference type="GeneID" id="113469083"/>
<name>A0A3Q0J1I1_DIACI</name>
<feature type="region of interest" description="Disordered" evidence="1">
    <location>
        <begin position="190"/>
        <end position="215"/>
    </location>
</feature>
<dbReference type="STRING" id="121845.A0A3Q0J1I1"/>
<dbReference type="GO" id="GO:0005741">
    <property type="term" value="C:mitochondrial outer membrane"/>
    <property type="evidence" value="ECO:0007669"/>
    <property type="project" value="InterPro"/>
</dbReference>
<gene>
    <name evidence="3" type="primary">LOC113469083</name>
</gene>
<feature type="non-terminal residue" evidence="3">
    <location>
        <position position="525"/>
    </location>
</feature>
<dbReference type="PaxDb" id="121845-A0A3Q0J1I1"/>
<dbReference type="GO" id="GO:0035694">
    <property type="term" value="P:mitochondrial protein catabolic process"/>
    <property type="evidence" value="ECO:0007669"/>
    <property type="project" value="InterPro"/>
</dbReference>
<evidence type="ECO:0000256" key="1">
    <source>
        <dbReference type="SAM" id="MobiDB-lite"/>
    </source>
</evidence>
<reference evidence="3" key="1">
    <citation type="submission" date="2025-08" db="UniProtKB">
        <authorList>
            <consortium name="RefSeq"/>
        </authorList>
    </citation>
    <scope>IDENTIFICATION</scope>
</reference>
<evidence type="ECO:0000313" key="3">
    <source>
        <dbReference type="RefSeq" id="XP_026682324.1"/>
    </source>
</evidence>
<dbReference type="RefSeq" id="XP_026682324.1">
    <property type="nucleotide sequence ID" value="XM_026826523.1"/>
</dbReference>
<dbReference type="PANTHER" id="PTHR21771:SF1">
    <property type="entry name" value="MITOCHONDRIA-EATING PROTEIN"/>
    <property type="match status" value="1"/>
</dbReference>
<dbReference type="GO" id="GO:0035695">
    <property type="term" value="P:mitophagy by internal vacuole formation"/>
    <property type="evidence" value="ECO:0007669"/>
    <property type="project" value="TreeGrafter"/>
</dbReference>
<accession>A0A3Q0J1I1</accession>
<dbReference type="Proteomes" id="UP000079169">
    <property type="component" value="Unplaced"/>
</dbReference>
<dbReference type="PANTHER" id="PTHR21771">
    <property type="entry name" value="MITOCHONDRIA-EATING PROTEIN-RELATED"/>
    <property type="match status" value="1"/>
</dbReference>
<evidence type="ECO:0000313" key="2">
    <source>
        <dbReference type="Proteomes" id="UP000079169"/>
    </source>
</evidence>
<organism evidence="2 3">
    <name type="scientific">Diaphorina citri</name>
    <name type="common">Asian citrus psyllid</name>
    <dbReference type="NCBI Taxonomy" id="121845"/>
    <lineage>
        <taxon>Eukaryota</taxon>
        <taxon>Metazoa</taxon>
        <taxon>Ecdysozoa</taxon>
        <taxon>Arthropoda</taxon>
        <taxon>Hexapoda</taxon>
        <taxon>Insecta</taxon>
        <taxon>Pterygota</taxon>
        <taxon>Neoptera</taxon>
        <taxon>Paraneoptera</taxon>
        <taxon>Hemiptera</taxon>
        <taxon>Sternorrhyncha</taxon>
        <taxon>Psylloidea</taxon>
        <taxon>Psyllidae</taxon>
        <taxon>Diaphorininae</taxon>
        <taxon>Diaphorina</taxon>
    </lineage>
</organism>
<dbReference type="InterPro" id="IPR026169">
    <property type="entry name" value="MIEAP"/>
</dbReference>
<protein>
    <submittedName>
        <fullName evidence="3">Uncharacterized protein LOC113469083</fullName>
    </submittedName>
</protein>
<keyword evidence="2" id="KW-1185">Reference proteome</keyword>